<keyword evidence="4" id="KW-1185">Reference proteome</keyword>
<keyword evidence="1" id="KW-0378">Hydrolase</keyword>
<dbReference type="SUPFAM" id="SSF52499">
    <property type="entry name" value="Isochorismatase-like hydrolases"/>
    <property type="match status" value="1"/>
</dbReference>
<evidence type="ECO:0000313" key="4">
    <source>
        <dbReference type="Proteomes" id="UP000198891"/>
    </source>
</evidence>
<proteinExistence type="predicted"/>
<evidence type="ECO:0000259" key="2">
    <source>
        <dbReference type="Pfam" id="PF00857"/>
    </source>
</evidence>
<name>A0A1H3TH15_9MICO</name>
<dbReference type="CDD" id="cd00431">
    <property type="entry name" value="cysteine_hydrolases"/>
    <property type="match status" value="1"/>
</dbReference>
<dbReference type="RefSeq" id="WP_092557551.1">
    <property type="nucleotide sequence ID" value="NZ_FNPZ01000005.1"/>
</dbReference>
<dbReference type="Proteomes" id="UP000198891">
    <property type="component" value="Unassembled WGS sequence"/>
</dbReference>
<dbReference type="Pfam" id="PF00857">
    <property type="entry name" value="Isochorismatase"/>
    <property type="match status" value="1"/>
</dbReference>
<dbReference type="PANTHER" id="PTHR43540:SF6">
    <property type="entry name" value="ISOCHORISMATASE-LIKE DOMAIN-CONTAINING PROTEIN"/>
    <property type="match status" value="1"/>
</dbReference>
<dbReference type="InterPro" id="IPR050272">
    <property type="entry name" value="Isochorismatase-like_hydrls"/>
</dbReference>
<dbReference type="InterPro" id="IPR036380">
    <property type="entry name" value="Isochorismatase-like_sf"/>
</dbReference>
<evidence type="ECO:0000256" key="1">
    <source>
        <dbReference type="ARBA" id="ARBA00022801"/>
    </source>
</evidence>
<dbReference type="AlphaFoldDB" id="A0A1H3TH15"/>
<reference evidence="3 4" key="1">
    <citation type="submission" date="2016-10" db="EMBL/GenBank/DDBJ databases">
        <authorList>
            <person name="de Groot N.N."/>
        </authorList>
    </citation>
    <scope>NUCLEOTIDE SEQUENCE [LARGE SCALE GENOMIC DNA]</scope>
    <source>
        <strain evidence="3 4">CGMCC 4.3491</strain>
    </source>
</reference>
<sequence>MLNITDKTALVVVDFQGGDLPQDTEYGGVTRPKAQAMVAAARRSGVPVVWIQEVHKPHLQDIGRELDGSEGPHCIETDPGTEIAWGLGPIEGEFHVKKRRYSAFFGTDLDIILKSYGVDSLILIGGFTDICVLYTAVDAHARDFRLAVASDVLLGSSDQAHDDALTMITSLQPGSVVASEYVTEWLEGVLV</sequence>
<organism evidence="3 4">
    <name type="scientific">Herbiconiux ginsengi</name>
    <dbReference type="NCBI Taxonomy" id="381665"/>
    <lineage>
        <taxon>Bacteria</taxon>
        <taxon>Bacillati</taxon>
        <taxon>Actinomycetota</taxon>
        <taxon>Actinomycetes</taxon>
        <taxon>Micrococcales</taxon>
        <taxon>Microbacteriaceae</taxon>
        <taxon>Herbiconiux</taxon>
    </lineage>
</organism>
<dbReference type="Gene3D" id="3.40.50.850">
    <property type="entry name" value="Isochorismatase-like"/>
    <property type="match status" value="1"/>
</dbReference>
<feature type="domain" description="Isochorismatase-like" evidence="2">
    <location>
        <begin position="8"/>
        <end position="176"/>
    </location>
</feature>
<accession>A0A1H3TH15</accession>
<dbReference type="GO" id="GO:0016787">
    <property type="term" value="F:hydrolase activity"/>
    <property type="evidence" value="ECO:0007669"/>
    <property type="project" value="UniProtKB-KW"/>
</dbReference>
<dbReference type="OrthoDB" id="3174612at2"/>
<protein>
    <submittedName>
        <fullName evidence="3">Nicotinamidase-related amidase</fullName>
    </submittedName>
</protein>
<dbReference type="STRING" id="381665.SAMN05216554_4226"/>
<evidence type="ECO:0000313" key="3">
    <source>
        <dbReference type="EMBL" id="SDZ49526.1"/>
    </source>
</evidence>
<dbReference type="PANTHER" id="PTHR43540">
    <property type="entry name" value="PEROXYUREIDOACRYLATE/UREIDOACRYLATE AMIDOHYDROLASE-RELATED"/>
    <property type="match status" value="1"/>
</dbReference>
<dbReference type="EMBL" id="FNPZ01000005">
    <property type="protein sequence ID" value="SDZ49526.1"/>
    <property type="molecule type" value="Genomic_DNA"/>
</dbReference>
<dbReference type="InterPro" id="IPR000868">
    <property type="entry name" value="Isochorismatase-like_dom"/>
</dbReference>
<gene>
    <name evidence="3" type="ORF">SAMN05216554_4226</name>
</gene>